<dbReference type="SUPFAM" id="SSF52172">
    <property type="entry name" value="CheY-like"/>
    <property type="match status" value="1"/>
</dbReference>
<dbReference type="EMBL" id="BAABGZ010000020">
    <property type="protein sequence ID" value="GAA4356581.1"/>
    <property type="molecule type" value="Genomic_DNA"/>
</dbReference>
<dbReference type="Pfam" id="PF00196">
    <property type="entry name" value="GerE"/>
    <property type="match status" value="1"/>
</dbReference>
<evidence type="ECO:0000259" key="5">
    <source>
        <dbReference type="PROSITE" id="PS50110"/>
    </source>
</evidence>
<gene>
    <name evidence="6" type="ORF">GCM10023185_20480</name>
</gene>
<dbReference type="PROSITE" id="PS50043">
    <property type="entry name" value="HTH_LUXR_2"/>
    <property type="match status" value="1"/>
</dbReference>
<evidence type="ECO:0000313" key="7">
    <source>
        <dbReference type="Proteomes" id="UP001501153"/>
    </source>
</evidence>
<dbReference type="SMART" id="SM00421">
    <property type="entry name" value="HTH_LUXR"/>
    <property type="match status" value="1"/>
</dbReference>
<dbReference type="Pfam" id="PF00072">
    <property type="entry name" value="Response_reg"/>
    <property type="match status" value="1"/>
</dbReference>
<comment type="caution">
    <text evidence="6">The sequence shown here is derived from an EMBL/GenBank/DDBJ whole genome shotgun (WGS) entry which is preliminary data.</text>
</comment>
<evidence type="ECO:0000256" key="3">
    <source>
        <dbReference type="PROSITE-ProRule" id="PRU00169"/>
    </source>
</evidence>
<reference evidence="7" key="1">
    <citation type="journal article" date="2019" name="Int. J. Syst. Evol. Microbiol.">
        <title>The Global Catalogue of Microorganisms (GCM) 10K type strain sequencing project: providing services to taxonomists for standard genome sequencing and annotation.</title>
        <authorList>
            <consortium name="The Broad Institute Genomics Platform"/>
            <consortium name="The Broad Institute Genome Sequencing Center for Infectious Disease"/>
            <person name="Wu L."/>
            <person name="Ma J."/>
        </authorList>
    </citation>
    <scope>NUCLEOTIDE SEQUENCE [LARGE SCALE GENOMIC DNA]</scope>
    <source>
        <strain evidence="7">JCM 17923</strain>
    </source>
</reference>
<dbReference type="Gene3D" id="3.40.50.2300">
    <property type="match status" value="1"/>
</dbReference>
<dbReference type="PRINTS" id="PR00038">
    <property type="entry name" value="HTHLUXR"/>
</dbReference>
<keyword evidence="2" id="KW-0238">DNA-binding</keyword>
<organism evidence="6 7">
    <name type="scientific">Hymenobacter saemangeumensis</name>
    <dbReference type="NCBI Taxonomy" id="1084522"/>
    <lineage>
        <taxon>Bacteria</taxon>
        <taxon>Pseudomonadati</taxon>
        <taxon>Bacteroidota</taxon>
        <taxon>Cytophagia</taxon>
        <taxon>Cytophagales</taxon>
        <taxon>Hymenobacteraceae</taxon>
        <taxon>Hymenobacter</taxon>
    </lineage>
</organism>
<protein>
    <submittedName>
        <fullName evidence="6">Response regulator transcription factor</fullName>
    </submittedName>
</protein>
<dbReference type="PANTHER" id="PTHR43214">
    <property type="entry name" value="TWO-COMPONENT RESPONSE REGULATOR"/>
    <property type="match status" value="1"/>
</dbReference>
<evidence type="ECO:0000313" key="6">
    <source>
        <dbReference type="EMBL" id="GAA4356581.1"/>
    </source>
</evidence>
<evidence type="ECO:0000256" key="1">
    <source>
        <dbReference type="ARBA" id="ARBA00022553"/>
    </source>
</evidence>
<dbReference type="InterPro" id="IPR001789">
    <property type="entry name" value="Sig_transdc_resp-reg_receiver"/>
</dbReference>
<dbReference type="InterPro" id="IPR039420">
    <property type="entry name" value="WalR-like"/>
</dbReference>
<name>A0ABP8IDI6_9BACT</name>
<dbReference type="CDD" id="cd17535">
    <property type="entry name" value="REC_NarL-like"/>
    <property type="match status" value="1"/>
</dbReference>
<sequence length="225" mass="24462">MPAPTRLVIYEDNPDLRESLSQLLTDAPGLELVGAFGNCTQAEDDIRRLSPDVVLMDIDMPGCSGIDGLRSVKAASPQTNVVMLTVFEDNDRVFEAICAGADGYMLKKTPPARLLEAIGEVRAGGAPMTPAVARQVLRLFPKPTTSAFRPAPKVSSESPAHLSAREQEVLTLLVEGYSYKMIAADRNISIDTVRSHIKKIYEKLHVRSMTEAVSKALREGLTKPS</sequence>
<dbReference type="InterPro" id="IPR058245">
    <property type="entry name" value="NreC/VraR/RcsB-like_REC"/>
</dbReference>
<dbReference type="PROSITE" id="PS50110">
    <property type="entry name" value="RESPONSE_REGULATORY"/>
    <property type="match status" value="1"/>
</dbReference>
<accession>A0ABP8IDI6</accession>
<proteinExistence type="predicted"/>
<dbReference type="Proteomes" id="UP001501153">
    <property type="component" value="Unassembled WGS sequence"/>
</dbReference>
<dbReference type="SUPFAM" id="SSF46894">
    <property type="entry name" value="C-terminal effector domain of the bipartite response regulators"/>
    <property type="match status" value="1"/>
</dbReference>
<dbReference type="RefSeq" id="WP_345235937.1">
    <property type="nucleotide sequence ID" value="NZ_BAABGZ010000020.1"/>
</dbReference>
<dbReference type="InterPro" id="IPR016032">
    <property type="entry name" value="Sig_transdc_resp-reg_C-effctor"/>
</dbReference>
<evidence type="ECO:0000259" key="4">
    <source>
        <dbReference type="PROSITE" id="PS50043"/>
    </source>
</evidence>
<feature type="modified residue" description="4-aspartylphosphate" evidence="3">
    <location>
        <position position="57"/>
    </location>
</feature>
<dbReference type="SMART" id="SM00448">
    <property type="entry name" value="REC"/>
    <property type="match status" value="1"/>
</dbReference>
<keyword evidence="1 3" id="KW-0597">Phosphoprotein</keyword>
<dbReference type="InterPro" id="IPR000792">
    <property type="entry name" value="Tscrpt_reg_LuxR_C"/>
</dbReference>
<keyword evidence="7" id="KW-1185">Reference proteome</keyword>
<evidence type="ECO:0000256" key="2">
    <source>
        <dbReference type="ARBA" id="ARBA00023125"/>
    </source>
</evidence>
<feature type="domain" description="HTH luxR-type" evidence="4">
    <location>
        <begin position="155"/>
        <end position="220"/>
    </location>
</feature>
<feature type="domain" description="Response regulatory" evidence="5">
    <location>
        <begin position="6"/>
        <end position="122"/>
    </location>
</feature>
<dbReference type="CDD" id="cd06170">
    <property type="entry name" value="LuxR_C_like"/>
    <property type="match status" value="1"/>
</dbReference>
<dbReference type="InterPro" id="IPR011006">
    <property type="entry name" value="CheY-like_superfamily"/>
</dbReference>